<name>A0A9P3USE3_LYOSH</name>
<accession>A0A9P3USE3</accession>
<feature type="region of interest" description="Disordered" evidence="1">
    <location>
        <begin position="439"/>
        <end position="490"/>
    </location>
</feature>
<feature type="transmembrane region" description="Helical" evidence="2">
    <location>
        <begin position="195"/>
        <end position="217"/>
    </location>
</feature>
<keyword evidence="2" id="KW-0472">Membrane</keyword>
<feature type="transmembrane region" description="Helical" evidence="2">
    <location>
        <begin position="315"/>
        <end position="338"/>
    </location>
</feature>
<evidence type="ECO:0000313" key="4">
    <source>
        <dbReference type="Proteomes" id="UP001063166"/>
    </source>
</evidence>
<dbReference type="AlphaFoldDB" id="A0A9P3USE3"/>
<feature type="transmembrane region" description="Helical" evidence="2">
    <location>
        <begin position="276"/>
        <end position="295"/>
    </location>
</feature>
<dbReference type="OrthoDB" id="3357408at2759"/>
<feature type="compositionally biased region" description="Basic and acidic residues" evidence="1">
    <location>
        <begin position="442"/>
        <end position="451"/>
    </location>
</feature>
<keyword evidence="4" id="KW-1185">Reference proteome</keyword>
<keyword evidence="2" id="KW-1133">Transmembrane helix</keyword>
<feature type="transmembrane region" description="Helical" evidence="2">
    <location>
        <begin position="394"/>
        <end position="414"/>
    </location>
</feature>
<evidence type="ECO:0000313" key="3">
    <source>
        <dbReference type="EMBL" id="GLB42370.1"/>
    </source>
</evidence>
<gene>
    <name evidence="3" type="ORF">LshimejAT787_1103850</name>
</gene>
<sequence length="490" mass="53990">MPLREVVGLEPHENCLGTPADNPNATRNNFSLAAGTYSIVVTRQALFQITSGYCVEGPALGPRSSAILDRVAHDTYFYRAKITEHQRWYALPSDLHASPPFQFILAHLNCIELWSESRNTHKLLLVISDCCSATGVLEPHAMTNSKFSSDAAQLVAVFVECIFYGLYLVTFAVSLKCILWSSPERTLASRLASNWSMFTVVMLMFNFLTLNLALGLVRLLQGLVYHSHTAGGSIAELGQDWVNIVKPLTVHLQTITADMVLIYRCWIMCDKRRRMVLLPILLWLGGVGVTALSMYQQGVLTFGSRVNGGAISHVYISFWSSTIVLNLYATTLIVLRIWRAVNQTAKAQRLSPLFSSQSQTRVQLVMRIVIESALVYTIMSFIVFINQLTGSTSVYITTAAEIQLSGIAFNLILIRAKHASDHATVATAGDLSAHLSFAHPTQESRKREEARLGAVGSETDLPDSRGTHVGSPAGFSGTDKDFKSRHSSSF</sequence>
<comment type="caution">
    <text evidence="3">The sequence shown here is derived from an EMBL/GenBank/DDBJ whole genome shotgun (WGS) entry which is preliminary data.</text>
</comment>
<reference evidence="3" key="1">
    <citation type="submission" date="2022-07" db="EMBL/GenBank/DDBJ databases">
        <title>The genome of Lyophyllum shimeji provides insight into the initial evolution of ectomycorrhizal fungal genome.</title>
        <authorList>
            <person name="Kobayashi Y."/>
            <person name="Shibata T."/>
            <person name="Hirakawa H."/>
            <person name="Shigenobu S."/>
            <person name="Nishiyama T."/>
            <person name="Yamada A."/>
            <person name="Hasebe M."/>
            <person name="Kawaguchi M."/>
        </authorList>
    </citation>
    <scope>NUCLEOTIDE SEQUENCE</scope>
    <source>
        <strain evidence="3">AT787</strain>
    </source>
</reference>
<feature type="transmembrane region" description="Helical" evidence="2">
    <location>
        <begin position="364"/>
        <end position="388"/>
    </location>
</feature>
<proteinExistence type="predicted"/>
<organism evidence="3 4">
    <name type="scientific">Lyophyllum shimeji</name>
    <name type="common">Hon-shimeji</name>
    <name type="synonym">Tricholoma shimeji</name>
    <dbReference type="NCBI Taxonomy" id="47721"/>
    <lineage>
        <taxon>Eukaryota</taxon>
        <taxon>Fungi</taxon>
        <taxon>Dikarya</taxon>
        <taxon>Basidiomycota</taxon>
        <taxon>Agaricomycotina</taxon>
        <taxon>Agaricomycetes</taxon>
        <taxon>Agaricomycetidae</taxon>
        <taxon>Agaricales</taxon>
        <taxon>Tricholomatineae</taxon>
        <taxon>Lyophyllaceae</taxon>
        <taxon>Lyophyllum</taxon>
    </lineage>
</organism>
<feature type="transmembrane region" description="Helical" evidence="2">
    <location>
        <begin position="154"/>
        <end position="175"/>
    </location>
</feature>
<protein>
    <submittedName>
        <fullName evidence="3">Uncharacterized protein</fullName>
    </submittedName>
</protein>
<keyword evidence="2" id="KW-0812">Transmembrane</keyword>
<evidence type="ECO:0000256" key="1">
    <source>
        <dbReference type="SAM" id="MobiDB-lite"/>
    </source>
</evidence>
<dbReference type="EMBL" id="BRPK01000011">
    <property type="protein sequence ID" value="GLB42370.1"/>
    <property type="molecule type" value="Genomic_DNA"/>
</dbReference>
<dbReference type="Proteomes" id="UP001063166">
    <property type="component" value="Unassembled WGS sequence"/>
</dbReference>
<evidence type="ECO:0000256" key="2">
    <source>
        <dbReference type="SAM" id="Phobius"/>
    </source>
</evidence>